<evidence type="ECO:0000256" key="1">
    <source>
        <dbReference type="SAM" id="MobiDB-lite"/>
    </source>
</evidence>
<sequence>MPNLLEIIKLFQNKLERIRKSRNDNSQLSVQEIHGLFTNFIHGKSLAHRRMTKRRNQLKVGGRDLVLDTTPPPVNPPTNYPIVNSFNQSRLRNETIGIHSNILSRITELGTDPKKRKVPDSNLNSKDSKISKRNEPTTLKRSQQTTLQFGKKPKKNELNEGSSSSVEDANLNNGQDSNQGNVHDSQ</sequence>
<feature type="compositionally biased region" description="Basic and acidic residues" evidence="1">
    <location>
        <begin position="126"/>
        <end position="135"/>
    </location>
</feature>
<dbReference type="VEuPathDB" id="AmoebaDB:NAEGRDRAFT_67922"/>
<dbReference type="AlphaFoldDB" id="D2VGB8"/>
<evidence type="ECO:0000313" key="2">
    <source>
        <dbReference type="EMBL" id="EFC43936.1"/>
    </source>
</evidence>
<accession>D2VGB8</accession>
<keyword evidence="3" id="KW-1185">Reference proteome</keyword>
<dbReference type="GeneID" id="8847884"/>
<dbReference type="KEGG" id="ngr:NAEGRDRAFT_67922"/>
<reference evidence="2 3" key="1">
    <citation type="journal article" date="2010" name="Cell">
        <title>The genome of Naegleria gruberi illuminates early eukaryotic versatility.</title>
        <authorList>
            <person name="Fritz-Laylin L.K."/>
            <person name="Prochnik S.E."/>
            <person name="Ginger M.L."/>
            <person name="Dacks J.B."/>
            <person name="Carpenter M.L."/>
            <person name="Field M.C."/>
            <person name="Kuo A."/>
            <person name="Paredez A."/>
            <person name="Chapman J."/>
            <person name="Pham J."/>
            <person name="Shu S."/>
            <person name="Neupane R."/>
            <person name="Cipriano M."/>
            <person name="Mancuso J."/>
            <person name="Tu H."/>
            <person name="Salamov A."/>
            <person name="Lindquist E."/>
            <person name="Shapiro H."/>
            <person name="Lucas S."/>
            <person name="Grigoriev I.V."/>
            <person name="Cande W.Z."/>
            <person name="Fulton C."/>
            <person name="Rokhsar D.S."/>
            <person name="Dawson S.C."/>
        </authorList>
    </citation>
    <scope>NUCLEOTIDE SEQUENCE [LARGE SCALE GENOMIC DNA]</scope>
    <source>
        <strain evidence="2 3">NEG-M</strain>
    </source>
</reference>
<name>D2VGB8_NAEGR</name>
<feature type="compositionally biased region" description="Polar residues" evidence="1">
    <location>
        <begin position="159"/>
        <end position="186"/>
    </location>
</feature>
<dbReference type="Proteomes" id="UP000006671">
    <property type="component" value="Unassembled WGS sequence"/>
</dbReference>
<gene>
    <name evidence="2" type="ORF">NAEGRDRAFT_67922</name>
</gene>
<dbReference type="InParanoid" id="D2VGB8"/>
<protein>
    <submittedName>
        <fullName evidence="2">Predicted protein</fullName>
    </submittedName>
</protein>
<feature type="compositionally biased region" description="Polar residues" evidence="1">
    <location>
        <begin position="136"/>
        <end position="148"/>
    </location>
</feature>
<dbReference type="EMBL" id="GG738870">
    <property type="protein sequence ID" value="EFC43936.1"/>
    <property type="molecule type" value="Genomic_DNA"/>
</dbReference>
<dbReference type="RefSeq" id="XP_002676680.1">
    <property type="nucleotide sequence ID" value="XM_002676634.1"/>
</dbReference>
<evidence type="ECO:0000313" key="3">
    <source>
        <dbReference type="Proteomes" id="UP000006671"/>
    </source>
</evidence>
<organism evidence="3">
    <name type="scientific">Naegleria gruberi</name>
    <name type="common">Amoeba</name>
    <dbReference type="NCBI Taxonomy" id="5762"/>
    <lineage>
        <taxon>Eukaryota</taxon>
        <taxon>Discoba</taxon>
        <taxon>Heterolobosea</taxon>
        <taxon>Tetramitia</taxon>
        <taxon>Eutetramitia</taxon>
        <taxon>Vahlkampfiidae</taxon>
        <taxon>Naegleria</taxon>
    </lineage>
</organism>
<proteinExistence type="predicted"/>
<feature type="region of interest" description="Disordered" evidence="1">
    <location>
        <begin position="112"/>
        <end position="186"/>
    </location>
</feature>